<evidence type="ECO:0000259" key="10">
    <source>
        <dbReference type="PROSITE" id="PS50923"/>
    </source>
</evidence>
<dbReference type="FunFam" id="2.10.70.10:FF:000060">
    <property type="entry name" value="Complement inhibitory factor H"/>
    <property type="match status" value="1"/>
</dbReference>
<comment type="subcellular location">
    <subcellularLocation>
        <location evidence="1">Secreted</location>
    </subcellularLocation>
</comment>
<keyword evidence="7" id="KW-0325">Glycoprotein</keyword>
<proteinExistence type="predicted"/>
<keyword evidence="3 8" id="KW-0768">Sushi</keyword>
<dbReference type="GO" id="GO:0006956">
    <property type="term" value="P:complement activation"/>
    <property type="evidence" value="ECO:0007669"/>
    <property type="project" value="TreeGrafter"/>
</dbReference>
<dbReference type="InterPro" id="IPR051503">
    <property type="entry name" value="ComplSys_Reg/VirEntry_Med"/>
</dbReference>
<evidence type="ECO:0000256" key="6">
    <source>
        <dbReference type="ARBA" id="ARBA00023157"/>
    </source>
</evidence>
<dbReference type="SUPFAM" id="SSF57535">
    <property type="entry name" value="Complement control module/SCR domain"/>
    <property type="match status" value="4"/>
</dbReference>
<dbReference type="Pfam" id="PF00084">
    <property type="entry name" value="Sushi"/>
    <property type="match status" value="3"/>
</dbReference>
<dbReference type="GO" id="GO:0005615">
    <property type="term" value="C:extracellular space"/>
    <property type="evidence" value="ECO:0007669"/>
    <property type="project" value="TreeGrafter"/>
</dbReference>
<evidence type="ECO:0000313" key="11">
    <source>
        <dbReference type="EMBL" id="KAF6395133.1"/>
    </source>
</evidence>
<accession>A0A7J8B8F6</accession>
<keyword evidence="12" id="KW-1185">Reference proteome</keyword>
<comment type="caution">
    <text evidence="8">Lacks conserved residue(s) required for the propagation of feature annotation.</text>
</comment>
<dbReference type="InterPro" id="IPR000436">
    <property type="entry name" value="Sushi_SCR_CCP_dom"/>
</dbReference>
<feature type="signal peptide" evidence="9">
    <location>
        <begin position="1"/>
        <end position="16"/>
    </location>
</feature>
<dbReference type="GO" id="GO:0001851">
    <property type="term" value="F:complement component C3b binding"/>
    <property type="evidence" value="ECO:0007669"/>
    <property type="project" value="TreeGrafter"/>
</dbReference>
<evidence type="ECO:0000256" key="2">
    <source>
        <dbReference type="ARBA" id="ARBA00022525"/>
    </source>
</evidence>
<dbReference type="Proteomes" id="UP000593571">
    <property type="component" value="Unassembled WGS sequence"/>
</dbReference>
<feature type="domain" description="Sushi" evidence="10">
    <location>
        <begin position="85"/>
        <end position="142"/>
    </location>
</feature>
<comment type="caution">
    <text evidence="11">The sequence shown here is derived from an EMBL/GenBank/DDBJ whole genome shotgun (WGS) entry which is preliminary data.</text>
</comment>
<dbReference type="SMART" id="SM00032">
    <property type="entry name" value="CCP"/>
    <property type="match status" value="4"/>
</dbReference>
<dbReference type="FunFam" id="2.10.70.10:FF:000054">
    <property type="entry name" value="Complement inhibitory factor H"/>
    <property type="match status" value="1"/>
</dbReference>
<evidence type="ECO:0000313" key="12">
    <source>
        <dbReference type="Proteomes" id="UP000593571"/>
    </source>
</evidence>
<dbReference type="PANTHER" id="PTHR45785">
    <property type="entry name" value="COMPLEMENT FACTOR H-RELATED"/>
    <property type="match status" value="1"/>
</dbReference>
<evidence type="ECO:0000256" key="9">
    <source>
        <dbReference type="SAM" id="SignalP"/>
    </source>
</evidence>
<gene>
    <name evidence="11" type="ORF">HJG63_002768</name>
</gene>
<sequence>MLLVLNVLLTWWLSWAQEQVKPCDFPEIKHGRLHHENRHRPNFPVDVGNSFYYSCDAGFVTDTQETWDYITCRRDGWSPAVPCLRQCIFSSLENGYSPPHETTYIQGDSVVVKCYPGFTLQNKRRSLTCTENGWSPPPRCIRAKSTGKCGPPPPIDNGDITTFPQLVYPPGSSVEYQCESLYELWGNKKLTCINGRWSKPPKCLDACVISEAEMEAHKIQLRWADDEKYYSRTEDTVEFTCQHGYHKISPEHAFRVTCREGKMEYPTCGW</sequence>
<keyword evidence="6 8" id="KW-1015">Disulfide bond</keyword>
<dbReference type="CDD" id="cd00033">
    <property type="entry name" value="CCP"/>
    <property type="match status" value="2"/>
</dbReference>
<dbReference type="AlphaFoldDB" id="A0A7J8B8F6"/>
<evidence type="ECO:0000256" key="3">
    <source>
        <dbReference type="ARBA" id="ARBA00022659"/>
    </source>
</evidence>
<keyword evidence="2" id="KW-0964">Secreted</keyword>
<evidence type="ECO:0000256" key="4">
    <source>
        <dbReference type="ARBA" id="ARBA00022729"/>
    </source>
</evidence>
<organism evidence="11 12">
    <name type="scientific">Rousettus aegyptiacus</name>
    <name type="common">Egyptian fruit bat</name>
    <name type="synonym">Pteropus aegyptiacus</name>
    <dbReference type="NCBI Taxonomy" id="9407"/>
    <lineage>
        <taxon>Eukaryota</taxon>
        <taxon>Metazoa</taxon>
        <taxon>Chordata</taxon>
        <taxon>Craniata</taxon>
        <taxon>Vertebrata</taxon>
        <taxon>Euteleostomi</taxon>
        <taxon>Mammalia</taxon>
        <taxon>Eutheria</taxon>
        <taxon>Laurasiatheria</taxon>
        <taxon>Chiroptera</taxon>
        <taxon>Yinpterochiroptera</taxon>
        <taxon>Pteropodoidea</taxon>
        <taxon>Pteropodidae</taxon>
        <taxon>Rousettinae</taxon>
        <taxon>Rousettus</taxon>
    </lineage>
</organism>
<dbReference type="InterPro" id="IPR035976">
    <property type="entry name" value="Sushi/SCR/CCP_sf"/>
</dbReference>
<feature type="chain" id="PRO_5029546427" evidence="9">
    <location>
        <begin position="17"/>
        <end position="270"/>
    </location>
</feature>
<evidence type="ECO:0000256" key="5">
    <source>
        <dbReference type="ARBA" id="ARBA00022737"/>
    </source>
</evidence>
<name>A0A7J8B8F6_ROUAE</name>
<feature type="domain" description="Sushi" evidence="10">
    <location>
        <begin position="147"/>
        <end position="205"/>
    </location>
</feature>
<dbReference type="PANTHER" id="PTHR45785:SF7">
    <property type="entry name" value="COMPLEMENT FACTOR H"/>
    <property type="match status" value="1"/>
</dbReference>
<keyword evidence="4 9" id="KW-0732">Signal</keyword>
<dbReference type="FunFam" id="2.10.70.10:FF:000041">
    <property type="entry name" value="Complement factor H"/>
    <property type="match status" value="1"/>
</dbReference>
<feature type="disulfide bond" evidence="8">
    <location>
        <begin position="149"/>
        <end position="192"/>
    </location>
</feature>
<keyword evidence="5" id="KW-0677">Repeat</keyword>
<dbReference type="PROSITE" id="PS50923">
    <property type="entry name" value="SUSHI"/>
    <property type="match status" value="2"/>
</dbReference>
<dbReference type="Gene3D" id="2.10.70.10">
    <property type="entry name" value="Complement Module, domain 1"/>
    <property type="match status" value="4"/>
</dbReference>
<evidence type="ECO:0000256" key="7">
    <source>
        <dbReference type="ARBA" id="ARBA00023180"/>
    </source>
</evidence>
<dbReference type="EMBL" id="JACASE010000018">
    <property type="protein sequence ID" value="KAF6395133.1"/>
    <property type="molecule type" value="Genomic_DNA"/>
</dbReference>
<protein>
    <submittedName>
        <fullName evidence="11">Complement factor H related 3</fullName>
    </submittedName>
</protein>
<evidence type="ECO:0000256" key="8">
    <source>
        <dbReference type="PROSITE-ProRule" id="PRU00302"/>
    </source>
</evidence>
<reference evidence="11 12" key="1">
    <citation type="journal article" date="2020" name="Nature">
        <title>Six reference-quality genomes reveal evolution of bat adaptations.</title>
        <authorList>
            <person name="Jebb D."/>
            <person name="Huang Z."/>
            <person name="Pippel M."/>
            <person name="Hughes G.M."/>
            <person name="Lavrichenko K."/>
            <person name="Devanna P."/>
            <person name="Winkler S."/>
            <person name="Jermiin L.S."/>
            <person name="Skirmuntt E.C."/>
            <person name="Katzourakis A."/>
            <person name="Burkitt-Gray L."/>
            <person name="Ray D.A."/>
            <person name="Sullivan K.A.M."/>
            <person name="Roscito J.G."/>
            <person name="Kirilenko B.M."/>
            <person name="Davalos L.M."/>
            <person name="Corthals A.P."/>
            <person name="Power M.L."/>
            <person name="Jones G."/>
            <person name="Ransome R.D."/>
            <person name="Dechmann D.K.N."/>
            <person name="Locatelli A.G."/>
            <person name="Puechmaille S.J."/>
            <person name="Fedrigo O."/>
            <person name="Jarvis E.D."/>
            <person name="Hiller M."/>
            <person name="Vernes S.C."/>
            <person name="Myers E.W."/>
            <person name="Teeling E.C."/>
        </authorList>
    </citation>
    <scope>NUCLEOTIDE SEQUENCE [LARGE SCALE GENOMIC DNA]</scope>
    <source>
        <strain evidence="11">MRouAeg1</strain>
        <tissue evidence="11">Muscle</tissue>
    </source>
</reference>
<dbReference type="FunFam" id="2.10.70.10:FF:000026">
    <property type="entry name" value="Complement inhibitory factor H"/>
    <property type="match status" value="1"/>
</dbReference>
<evidence type="ECO:0000256" key="1">
    <source>
        <dbReference type="ARBA" id="ARBA00004613"/>
    </source>
</evidence>